<name>A0AAE0P1P6_SORBR</name>
<accession>A0AAE0P1P6</accession>
<dbReference type="Proteomes" id="UP001281003">
    <property type="component" value="Unassembled WGS sequence"/>
</dbReference>
<comment type="caution">
    <text evidence="1">The sequence shown here is derived from an EMBL/GenBank/DDBJ whole genome shotgun (WGS) entry which is preliminary data.</text>
</comment>
<dbReference type="EMBL" id="JAUTDP010000012">
    <property type="protein sequence ID" value="KAK3391766.1"/>
    <property type="molecule type" value="Genomic_DNA"/>
</dbReference>
<proteinExistence type="predicted"/>
<reference evidence="1" key="2">
    <citation type="submission" date="2023-07" db="EMBL/GenBank/DDBJ databases">
        <authorList>
            <consortium name="Lawrence Berkeley National Laboratory"/>
            <person name="Haridas S."/>
            <person name="Hensen N."/>
            <person name="Bonometti L."/>
            <person name="Westerberg I."/>
            <person name="Brannstrom I.O."/>
            <person name="Guillou S."/>
            <person name="Cros-Aarteil S."/>
            <person name="Calhoun S."/>
            <person name="Kuo A."/>
            <person name="Mondo S."/>
            <person name="Pangilinan J."/>
            <person name="Riley R."/>
            <person name="LaButti K."/>
            <person name="Andreopoulos B."/>
            <person name="Lipzen A."/>
            <person name="Chen C."/>
            <person name="Yanf M."/>
            <person name="Daum C."/>
            <person name="Ng V."/>
            <person name="Clum A."/>
            <person name="Steindorff A."/>
            <person name="Ohm R."/>
            <person name="Martin F."/>
            <person name="Silar P."/>
            <person name="Natvig D."/>
            <person name="Lalanne C."/>
            <person name="Gautier V."/>
            <person name="Ament-velasquez S.L."/>
            <person name="Kruys A."/>
            <person name="Hutchinson M.I."/>
            <person name="Powell A.J."/>
            <person name="Barry K."/>
            <person name="Miller A.N."/>
            <person name="Grigoriev I.V."/>
            <person name="Debuchy R."/>
            <person name="Gladieux P."/>
            <person name="Thoren M.H."/>
            <person name="Johannesson H."/>
        </authorList>
    </citation>
    <scope>NUCLEOTIDE SEQUENCE</scope>
    <source>
        <strain evidence="1">FGSC 1904</strain>
    </source>
</reference>
<reference evidence="1" key="1">
    <citation type="journal article" date="2023" name="Mol. Phylogenet. Evol.">
        <title>Genome-scale phylogeny and comparative genomics of the fungal order Sordariales.</title>
        <authorList>
            <person name="Hensen N."/>
            <person name="Bonometti L."/>
            <person name="Westerberg I."/>
            <person name="Brannstrom I.O."/>
            <person name="Guillou S."/>
            <person name="Cros-Aarteil S."/>
            <person name="Calhoun S."/>
            <person name="Haridas S."/>
            <person name="Kuo A."/>
            <person name="Mondo S."/>
            <person name="Pangilinan J."/>
            <person name="Riley R."/>
            <person name="LaButti K."/>
            <person name="Andreopoulos B."/>
            <person name="Lipzen A."/>
            <person name="Chen C."/>
            <person name="Yan M."/>
            <person name="Daum C."/>
            <person name="Ng V."/>
            <person name="Clum A."/>
            <person name="Steindorff A."/>
            <person name="Ohm R.A."/>
            <person name="Martin F."/>
            <person name="Silar P."/>
            <person name="Natvig D.O."/>
            <person name="Lalanne C."/>
            <person name="Gautier V."/>
            <person name="Ament-Velasquez S.L."/>
            <person name="Kruys A."/>
            <person name="Hutchinson M.I."/>
            <person name="Powell A.J."/>
            <person name="Barry K."/>
            <person name="Miller A.N."/>
            <person name="Grigoriev I.V."/>
            <person name="Debuchy R."/>
            <person name="Gladieux P."/>
            <person name="Hiltunen Thoren M."/>
            <person name="Johannesson H."/>
        </authorList>
    </citation>
    <scope>NUCLEOTIDE SEQUENCE</scope>
    <source>
        <strain evidence="1">FGSC 1904</strain>
    </source>
</reference>
<evidence type="ECO:0000313" key="1">
    <source>
        <dbReference type="EMBL" id="KAK3391766.1"/>
    </source>
</evidence>
<protein>
    <submittedName>
        <fullName evidence="1">Uncharacterized protein</fullName>
    </submittedName>
</protein>
<gene>
    <name evidence="1" type="ORF">B0T20DRAFT_488656</name>
</gene>
<keyword evidence="2" id="KW-1185">Reference proteome</keyword>
<organism evidence="1 2">
    <name type="scientific">Sordaria brevicollis</name>
    <dbReference type="NCBI Taxonomy" id="83679"/>
    <lineage>
        <taxon>Eukaryota</taxon>
        <taxon>Fungi</taxon>
        <taxon>Dikarya</taxon>
        <taxon>Ascomycota</taxon>
        <taxon>Pezizomycotina</taxon>
        <taxon>Sordariomycetes</taxon>
        <taxon>Sordariomycetidae</taxon>
        <taxon>Sordariales</taxon>
        <taxon>Sordariaceae</taxon>
        <taxon>Sordaria</taxon>
    </lineage>
</organism>
<evidence type="ECO:0000313" key="2">
    <source>
        <dbReference type="Proteomes" id="UP001281003"/>
    </source>
</evidence>
<dbReference type="AlphaFoldDB" id="A0AAE0P1P6"/>
<sequence length="387" mass="42813">MSIDCDFVPVCYVISGHCLVERPAPQYPLVNPGSLVQPKDARQAKGQGRFSVGSWGQWRAGNGCLHSLRNKGPRTVCVPRAHMICSGKAEEMGRRPWMQPQGYPRVTSTGADMSRHDSSAHLHGPAPLHITSPGVTRKSLWKLAPSGLCCHHLLPSAFGWCWCWLAAHRGSLLAVSLPRFLSLAHLTLRCAFHLNSFPCFQPSLRLKISISSQLVKYTLHCVYNETQSTRHIRHIRHNSHLGTLTALSRAPPRAHIDHSVTARQPGPPSSICYVDTGWVPDTVLRAVRYWCAITYRCPSRVHSFLRAPVPRPHHPSPITATVDHGQPTTQTLPRQDHTHFPPVASGPHPLIVHNNLLAPALGPFRIASPGRLYRTTFASLYSPSPPT</sequence>